<evidence type="ECO:0000256" key="6">
    <source>
        <dbReference type="ARBA" id="ARBA00050776"/>
    </source>
</evidence>
<comment type="similarity">
    <text evidence="2">Belongs to the class-V pyridoxal-phosphate-dependent aminotransferase family. Csd subfamily.</text>
</comment>
<dbReference type="EMBL" id="FTOE01000002">
    <property type="protein sequence ID" value="SIS54150.1"/>
    <property type="molecule type" value="Genomic_DNA"/>
</dbReference>
<evidence type="ECO:0000256" key="1">
    <source>
        <dbReference type="ARBA" id="ARBA00001933"/>
    </source>
</evidence>
<keyword evidence="5" id="KW-0663">Pyridoxal phosphate</keyword>
<dbReference type="Pfam" id="PF02657">
    <property type="entry name" value="SufE"/>
    <property type="match status" value="1"/>
</dbReference>
<dbReference type="STRING" id="619304.SAMN05421760_10273"/>
<dbReference type="GO" id="GO:0030170">
    <property type="term" value="F:pyridoxal phosphate binding"/>
    <property type="evidence" value="ECO:0007669"/>
    <property type="project" value="InterPro"/>
</dbReference>
<evidence type="ECO:0000259" key="7">
    <source>
        <dbReference type="Pfam" id="PF00266"/>
    </source>
</evidence>
<dbReference type="InterPro" id="IPR010970">
    <property type="entry name" value="Cys_dSase_SufS"/>
</dbReference>
<dbReference type="SUPFAM" id="SSF53383">
    <property type="entry name" value="PLP-dependent transferases"/>
    <property type="match status" value="1"/>
</dbReference>
<dbReference type="Gene3D" id="3.90.1010.10">
    <property type="match status" value="1"/>
</dbReference>
<comment type="catalytic activity">
    <reaction evidence="6">
        <text>(sulfur carrier)-H + L-cysteine = (sulfur carrier)-SH + L-alanine</text>
        <dbReference type="Rhea" id="RHEA:43892"/>
        <dbReference type="Rhea" id="RHEA-COMP:14737"/>
        <dbReference type="Rhea" id="RHEA-COMP:14739"/>
        <dbReference type="ChEBI" id="CHEBI:29917"/>
        <dbReference type="ChEBI" id="CHEBI:35235"/>
        <dbReference type="ChEBI" id="CHEBI:57972"/>
        <dbReference type="ChEBI" id="CHEBI:64428"/>
        <dbReference type="EC" id="2.8.1.7"/>
    </reaction>
</comment>
<dbReference type="Pfam" id="PF00266">
    <property type="entry name" value="Aminotran_5"/>
    <property type="match status" value="1"/>
</dbReference>
<keyword evidence="4" id="KW-0808">Transferase</keyword>
<evidence type="ECO:0000259" key="8">
    <source>
        <dbReference type="Pfam" id="PF02657"/>
    </source>
</evidence>
<dbReference type="NCBIfam" id="TIGR01979">
    <property type="entry name" value="sufS"/>
    <property type="match status" value="1"/>
</dbReference>
<dbReference type="SUPFAM" id="SSF82649">
    <property type="entry name" value="SufE/NifU"/>
    <property type="match status" value="1"/>
</dbReference>
<dbReference type="CDD" id="cd06453">
    <property type="entry name" value="SufS_like"/>
    <property type="match status" value="1"/>
</dbReference>
<dbReference type="InterPro" id="IPR003808">
    <property type="entry name" value="Fe-S_metab-assoc_dom"/>
</dbReference>
<organism evidence="9 10">
    <name type="scientific">Neptunomonas antarctica</name>
    <dbReference type="NCBI Taxonomy" id="619304"/>
    <lineage>
        <taxon>Bacteria</taxon>
        <taxon>Pseudomonadati</taxon>
        <taxon>Pseudomonadota</taxon>
        <taxon>Gammaproteobacteria</taxon>
        <taxon>Oceanospirillales</taxon>
        <taxon>Oceanospirillaceae</taxon>
        <taxon>Neptunomonas</taxon>
    </lineage>
</organism>
<proteinExistence type="inferred from homology"/>
<feature type="domain" description="Fe-S metabolism associated" evidence="8">
    <location>
        <begin position="444"/>
        <end position="564"/>
    </location>
</feature>
<comment type="cofactor">
    <cofactor evidence="1">
        <name>pyridoxal 5'-phosphate</name>
        <dbReference type="ChEBI" id="CHEBI:597326"/>
    </cofactor>
</comment>
<dbReference type="InterPro" id="IPR015422">
    <property type="entry name" value="PyrdxlP-dep_Trfase_small"/>
</dbReference>
<protein>
    <recommendedName>
        <fullName evidence="3">cysteine desulfurase</fullName>
        <ecNumber evidence="3">2.8.1.7</ecNumber>
    </recommendedName>
</protein>
<accession>A0A1N7JXU3</accession>
<evidence type="ECO:0000256" key="2">
    <source>
        <dbReference type="ARBA" id="ARBA00010447"/>
    </source>
</evidence>
<dbReference type="Gene3D" id="3.90.1150.10">
    <property type="entry name" value="Aspartate Aminotransferase, domain 1"/>
    <property type="match status" value="1"/>
</dbReference>
<sequence>MLNPVKGFDPSKIRRDFPILSSKINGQPLIYLDNAATTHKPRCVIDALSRFYKLNNSNVHRGSHTLSNRATSEFEAARETVAQFINATDTAEIIWTRGATEGINLIAQSYADSVLCAGDTVLVSMMEHHANIVPWQQIADKKQAQVLPIPLTQKGELDLVAYKNLLNKHHPKIVSITHVSNAMGIINPVIEITHLAKMVGATVIIDGAQAAAHEVVDVQKIGCDFYVFSGHKCYGPTGIGVLWGRKVLMEAMPPWQSGGEMIEKVSFSGSTFNRLPFKFEAGTPPIADAIAMAEALRYLDSLDRAAISAHEKQLRQLASTLCQKIDGLTILAAEPENVGILSFTVAGVHHQDLATLLDQSGIAIRSGHHCTMPLMAYLGCDGTVRASFALYNTATEVERFAEVLQQSIAQLLNVNLTPAVDLRATDLKSSITYFEPTDDLQLISRLQSAKNWQARFDTLLSAGNYLPELPAAYKSQQNKVSGCESNVWLIAAQQPDHSWKFAADSDARLMRGIICLLLSVIQNKTRENLQLIDTQQLLESCDLYHYLGPSRTNGVQAIVDTIKQLTLQGE</sequence>
<dbReference type="RefSeq" id="WP_054340920.1">
    <property type="nucleotide sequence ID" value="NZ_FTOE01000002.1"/>
</dbReference>
<dbReference type="InterPro" id="IPR015424">
    <property type="entry name" value="PyrdxlP-dep_Trfase"/>
</dbReference>
<dbReference type="InterPro" id="IPR000192">
    <property type="entry name" value="Aminotrans_V_dom"/>
</dbReference>
<dbReference type="EC" id="2.8.1.7" evidence="3"/>
<evidence type="ECO:0000256" key="3">
    <source>
        <dbReference type="ARBA" id="ARBA00012239"/>
    </source>
</evidence>
<dbReference type="Proteomes" id="UP000185999">
    <property type="component" value="Unassembled WGS sequence"/>
</dbReference>
<feature type="domain" description="Aminotransferase class V" evidence="7">
    <location>
        <begin position="30"/>
        <end position="400"/>
    </location>
</feature>
<gene>
    <name evidence="9" type="ORF">SAMN05421760_10273</name>
</gene>
<evidence type="ECO:0000313" key="10">
    <source>
        <dbReference type="Proteomes" id="UP000185999"/>
    </source>
</evidence>
<dbReference type="InterPro" id="IPR015421">
    <property type="entry name" value="PyrdxlP-dep_Trfase_major"/>
</dbReference>
<dbReference type="PROSITE" id="PS00595">
    <property type="entry name" value="AA_TRANSFER_CLASS_5"/>
    <property type="match status" value="1"/>
</dbReference>
<evidence type="ECO:0000256" key="5">
    <source>
        <dbReference type="ARBA" id="ARBA00022898"/>
    </source>
</evidence>
<dbReference type="AlphaFoldDB" id="A0A1N7JXU3"/>
<evidence type="ECO:0000256" key="4">
    <source>
        <dbReference type="ARBA" id="ARBA00022679"/>
    </source>
</evidence>
<reference evidence="10" key="1">
    <citation type="submission" date="2017-01" db="EMBL/GenBank/DDBJ databases">
        <authorList>
            <person name="Varghese N."/>
            <person name="Submissions S."/>
        </authorList>
    </citation>
    <scope>NUCLEOTIDE SEQUENCE [LARGE SCALE GENOMIC DNA]</scope>
    <source>
        <strain evidence="10">DSM 22306</strain>
    </source>
</reference>
<dbReference type="Gene3D" id="3.40.640.10">
    <property type="entry name" value="Type I PLP-dependent aspartate aminotransferase-like (Major domain)"/>
    <property type="match status" value="1"/>
</dbReference>
<dbReference type="InterPro" id="IPR020578">
    <property type="entry name" value="Aminotrans_V_PyrdxlP_BS"/>
</dbReference>
<dbReference type="GO" id="GO:0016829">
    <property type="term" value="F:lyase activity"/>
    <property type="evidence" value="ECO:0007669"/>
    <property type="project" value="UniProtKB-KW"/>
</dbReference>
<dbReference type="PANTHER" id="PTHR43586">
    <property type="entry name" value="CYSTEINE DESULFURASE"/>
    <property type="match status" value="1"/>
</dbReference>
<dbReference type="OrthoDB" id="9808002at2"/>
<dbReference type="GO" id="GO:0006534">
    <property type="term" value="P:cysteine metabolic process"/>
    <property type="evidence" value="ECO:0007669"/>
    <property type="project" value="InterPro"/>
</dbReference>
<name>A0A1N7JXU3_9GAMM</name>
<keyword evidence="10" id="KW-1185">Reference proteome</keyword>
<keyword evidence="9" id="KW-0456">Lyase</keyword>
<evidence type="ECO:0000313" key="9">
    <source>
        <dbReference type="EMBL" id="SIS54150.1"/>
    </source>
</evidence>
<dbReference type="GO" id="GO:0031071">
    <property type="term" value="F:cysteine desulfurase activity"/>
    <property type="evidence" value="ECO:0007669"/>
    <property type="project" value="UniProtKB-EC"/>
</dbReference>
<dbReference type="PANTHER" id="PTHR43586:SF8">
    <property type="entry name" value="CYSTEINE DESULFURASE 1, CHLOROPLASTIC"/>
    <property type="match status" value="1"/>
</dbReference>